<keyword evidence="2 5" id="KW-0812">Transmembrane</keyword>
<evidence type="ECO:0000256" key="2">
    <source>
        <dbReference type="ARBA" id="ARBA00022692"/>
    </source>
</evidence>
<evidence type="ECO:0000256" key="3">
    <source>
        <dbReference type="ARBA" id="ARBA00022989"/>
    </source>
</evidence>
<dbReference type="GO" id="GO:0004671">
    <property type="term" value="F:protein C-terminal S-isoprenylcysteine carboxyl O-methyltransferase activity"/>
    <property type="evidence" value="ECO:0007669"/>
    <property type="project" value="UniProtKB-EC"/>
</dbReference>
<accession>A0AAU7DKV5</accession>
<keyword evidence="6" id="KW-0808">Transferase</keyword>
<organism evidence="6">
    <name type="scientific">Telmatobacter sp. DSM 110680</name>
    <dbReference type="NCBI Taxonomy" id="3036704"/>
    <lineage>
        <taxon>Bacteria</taxon>
        <taxon>Pseudomonadati</taxon>
        <taxon>Acidobacteriota</taxon>
        <taxon>Terriglobia</taxon>
        <taxon>Terriglobales</taxon>
        <taxon>Acidobacteriaceae</taxon>
        <taxon>Telmatobacter</taxon>
    </lineage>
</organism>
<dbReference type="AlphaFoldDB" id="A0AAU7DKV5"/>
<keyword evidence="4 5" id="KW-0472">Membrane</keyword>
<dbReference type="PANTHER" id="PTHR43847:SF1">
    <property type="entry name" value="BLL3993 PROTEIN"/>
    <property type="match status" value="1"/>
</dbReference>
<feature type="transmembrane region" description="Helical" evidence="5">
    <location>
        <begin position="189"/>
        <end position="210"/>
    </location>
</feature>
<dbReference type="PANTHER" id="PTHR43847">
    <property type="entry name" value="BLL3993 PROTEIN"/>
    <property type="match status" value="1"/>
</dbReference>
<keyword evidence="6" id="KW-0489">Methyltransferase</keyword>
<sequence length="214" mass="24301">MTQQEQSPKLEGAQLKGVERWQKVARRIRVPLGFLTAALYLFELWRREPRPAAIAWSLLLVLPGLWLRAYASGYVKKNRELTQTGPYAYTRNPLYLGSILIAAGFAVALLSWPVAAMLTAMFLIIYVPVIASEERFLRSTFPDFPDYCRRVPRLLPRLIPAPSAATLTEVSSGKFSADLYLRHREYNSFIGAALLYLSLFFLRPLLGLFLNVPH</sequence>
<protein>
    <submittedName>
        <fullName evidence="6">Isoprenylcysteine carboxylmethyltransferase family protein</fullName>
        <ecNumber evidence="6">2.1.1.100</ecNumber>
        <ecNumber evidence="6">2.1.1.334</ecNumber>
    </submittedName>
</protein>
<evidence type="ECO:0000256" key="4">
    <source>
        <dbReference type="ARBA" id="ARBA00023136"/>
    </source>
</evidence>
<dbReference type="InterPro" id="IPR007318">
    <property type="entry name" value="Phopholipid_MeTrfase"/>
</dbReference>
<dbReference type="EMBL" id="CP121196">
    <property type="protein sequence ID" value="XBH17961.1"/>
    <property type="molecule type" value="Genomic_DNA"/>
</dbReference>
<keyword evidence="3 5" id="KW-1133">Transmembrane helix</keyword>
<gene>
    <name evidence="6" type="ORF">P8935_01205</name>
</gene>
<evidence type="ECO:0000256" key="5">
    <source>
        <dbReference type="SAM" id="Phobius"/>
    </source>
</evidence>
<dbReference type="Gene3D" id="1.20.120.1630">
    <property type="match status" value="1"/>
</dbReference>
<comment type="subcellular location">
    <subcellularLocation>
        <location evidence="1">Endomembrane system</location>
        <topology evidence="1">Multi-pass membrane protein</topology>
    </subcellularLocation>
</comment>
<dbReference type="RefSeq" id="WP_348263187.1">
    <property type="nucleotide sequence ID" value="NZ_CP121196.1"/>
</dbReference>
<dbReference type="EC" id="2.1.1.334" evidence="6"/>
<dbReference type="GO" id="GO:0012505">
    <property type="term" value="C:endomembrane system"/>
    <property type="evidence" value="ECO:0007669"/>
    <property type="project" value="UniProtKB-SubCell"/>
</dbReference>
<evidence type="ECO:0000256" key="1">
    <source>
        <dbReference type="ARBA" id="ARBA00004127"/>
    </source>
</evidence>
<proteinExistence type="predicted"/>
<dbReference type="EC" id="2.1.1.100" evidence="6"/>
<evidence type="ECO:0000313" key="6">
    <source>
        <dbReference type="EMBL" id="XBH17961.1"/>
    </source>
</evidence>
<dbReference type="Pfam" id="PF04191">
    <property type="entry name" value="PEMT"/>
    <property type="match status" value="1"/>
</dbReference>
<name>A0AAU7DKV5_9BACT</name>
<feature type="transmembrane region" description="Helical" evidence="5">
    <location>
        <begin position="92"/>
        <end position="108"/>
    </location>
</feature>
<reference evidence="6" key="1">
    <citation type="submission" date="2023-03" db="EMBL/GenBank/DDBJ databases">
        <title>Edaphobacter sp.</title>
        <authorList>
            <person name="Huber K.J."/>
            <person name="Papendorf J."/>
            <person name="Pilke C."/>
            <person name="Bunk B."/>
            <person name="Sproeer C."/>
            <person name="Pester M."/>
        </authorList>
    </citation>
    <scope>NUCLEOTIDE SEQUENCE</scope>
    <source>
        <strain evidence="6">DSM 110680</strain>
    </source>
</reference>
<feature type="transmembrane region" description="Helical" evidence="5">
    <location>
        <begin position="28"/>
        <end position="45"/>
    </location>
</feature>
<dbReference type="InterPro" id="IPR052527">
    <property type="entry name" value="Metal_cation-efflux_comp"/>
</dbReference>
<dbReference type="GO" id="GO:0032259">
    <property type="term" value="P:methylation"/>
    <property type="evidence" value="ECO:0007669"/>
    <property type="project" value="UniProtKB-KW"/>
</dbReference>
<feature type="transmembrane region" description="Helical" evidence="5">
    <location>
        <begin position="51"/>
        <end position="71"/>
    </location>
</feature>